<feature type="chain" id="PRO_5020486947" description="DUF2946 family protein" evidence="2">
    <location>
        <begin position="24"/>
        <end position="123"/>
    </location>
</feature>
<dbReference type="InterPro" id="IPR021333">
    <property type="entry name" value="DUF2946"/>
</dbReference>
<feature type="signal peptide" evidence="2">
    <location>
        <begin position="1"/>
        <end position="23"/>
    </location>
</feature>
<feature type="compositionally biased region" description="Basic and acidic residues" evidence="1">
    <location>
        <begin position="46"/>
        <end position="59"/>
    </location>
</feature>
<feature type="region of interest" description="Disordered" evidence="1">
    <location>
        <begin position="37"/>
        <end position="69"/>
    </location>
</feature>
<organism evidence="3 4">
    <name type="scientific">Roseateles asaccharophilus</name>
    <dbReference type="NCBI Taxonomy" id="582607"/>
    <lineage>
        <taxon>Bacteria</taxon>
        <taxon>Pseudomonadati</taxon>
        <taxon>Pseudomonadota</taxon>
        <taxon>Betaproteobacteria</taxon>
        <taxon>Burkholderiales</taxon>
        <taxon>Sphaerotilaceae</taxon>
        <taxon>Roseateles</taxon>
    </lineage>
</organism>
<keyword evidence="2" id="KW-0732">Signal</keyword>
<name>A0A4R6NCD4_9BURK</name>
<proteinExistence type="predicted"/>
<comment type="caution">
    <text evidence="3">The sequence shown here is derived from an EMBL/GenBank/DDBJ whole genome shotgun (WGS) entry which is preliminary data.</text>
</comment>
<gene>
    <name evidence="3" type="ORF">DFR39_101674</name>
</gene>
<evidence type="ECO:0000313" key="3">
    <source>
        <dbReference type="EMBL" id="TDP13200.1"/>
    </source>
</evidence>
<accession>A0A4R6NCD4</accession>
<keyword evidence="4" id="KW-1185">Reference proteome</keyword>
<evidence type="ECO:0000313" key="4">
    <source>
        <dbReference type="Proteomes" id="UP000295357"/>
    </source>
</evidence>
<dbReference type="RefSeq" id="WP_133602099.1">
    <property type="nucleotide sequence ID" value="NZ_JAUFPJ010000001.1"/>
</dbReference>
<dbReference type="OrthoDB" id="6717343at2"/>
<dbReference type="EMBL" id="SNXE01000001">
    <property type="protein sequence ID" value="TDP13200.1"/>
    <property type="molecule type" value="Genomic_DNA"/>
</dbReference>
<evidence type="ECO:0000256" key="1">
    <source>
        <dbReference type="SAM" id="MobiDB-lite"/>
    </source>
</evidence>
<sequence>MLRRLVLILMLALLPLQWTWAAAASVCQHEEIVATADGSLPSPHFGHHEHQHEQEDGHEPGQAGPDLDCPSCHVATPALLLPRLDPQPPLLAARVATPYQRSITAGLPERLIRPPHSPRLARD</sequence>
<evidence type="ECO:0008006" key="5">
    <source>
        <dbReference type="Google" id="ProtNLM"/>
    </source>
</evidence>
<dbReference type="Proteomes" id="UP000295357">
    <property type="component" value="Unassembled WGS sequence"/>
</dbReference>
<dbReference type="Pfam" id="PF11162">
    <property type="entry name" value="DUF2946"/>
    <property type="match status" value="1"/>
</dbReference>
<protein>
    <recommendedName>
        <fullName evidence="5">DUF2946 family protein</fullName>
    </recommendedName>
</protein>
<evidence type="ECO:0000256" key="2">
    <source>
        <dbReference type="SAM" id="SignalP"/>
    </source>
</evidence>
<dbReference type="AlphaFoldDB" id="A0A4R6NCD4"/>
<reference evidence="3 4" key="1">
    <citation type="submission" date="2019-03" db="EMBL/GenBank/DDBJ databases">
        <title>Genomic Encyclopedia of Type Strains, Phase IV (KMG-IV): sequencing the most valuable type-strain genomes for metagenomic binning, comparative biology and taxonomic classification.</title>
        <authorList>
            <person name="Goeker M."/>
        </authorList>
    </citation>
    <scope>NUCLEOTIDE SEQUENCE [LARGE SCALE GENOMIC DNA]</scope>
    <source>
        <strain evidence="3 4">DSM 25082</strain>
    </source>
</reference>